<keyword evidence="3" id="KW-1185">Reference proteome</keyword>
<gene>
    <name evidence="2" type="ORF">P43SY_007186</name>
</gene>
<feature type="compositionally biased region" description="Basic residues" evidence="1">
    <location>
        <begin position="373"/>
        <end position="382"/>
    </location>
</feature>
<organism evidence="2 3">
    <name type="scientific">Pythium insidiosum</name>
    <name type="common">Pythiosis disease agent</name>
    <dbReference type="NCBI Taxonomy" id="114742"/>
    <lineage>
        <taxon>Eukaryota</taxon>
        <taxon>Sar</taxon>
        <taxon>Stramenopiles</taxon>
        <taxon>Oomycota</taxon>
        <taxon>Peronosporomycetes</taxon>
        <taxon>Pythiales</taxon>
        <taxon>Pythiaceae</taxon>
        <taxon>Pythium</taxon>
    </lineage>
</organism>
<feature type="compositionally biased region" description="Basic and acidic residues" evidence="1">
    <location>
        <begin position="26"/>
        <end position="41"/>
    </location>
</feature>
<reference evidence="2" key="1">
    <citation type="submission" date="2021-12" db="EMBL/GenBank/DDBJ databases">
        <title>Prjna785345.</title>
        <authorList>
            <person name="Rujirawat T."/>
            <person name="Krajaejun T."/>
        </authorList>
    </citation>
    <scope>NUCLEOTIDE SEQUENCE</scope>
    <source>
        <strain evidence="2">Pi057C3</strain>
    </source>
</reference>
<sequence>MASTMQALHQQKKTKRNVPVAASDSESEHSDRGENELKKTRDPSFREYRAELFSQLIDEAARDQWELVEVGRLVRIFAAQWAHKKKKTARFLRRQCPELVSVDFLEGLNINMSPKHLLKIFDRGSGTPAIFMNKVASAVENGHVSVCDDALLECIASKTMQLATNAEILEFLMPLLESLNKVKDVSQLLRHVCQGWHLERTIALVQELLLTAVFDDLDGRQEDILEEMPELRGRLDFPSRMDDEDADEDGNLKGLIAKEDSDLGEESGGSDDEAEEALGEIMSDDAEGEDSHAEDEVYEGETDSEEEAMARGSPRQKRRRSRFVLDEADEGESDEEEDGGDEEMDDFLTDASEEDGEDSSSDSDDDEADLMPRRKRLRRGEP</sequence>
<dbReference type="EMBL" id="JAKCXM010000161">
    <property type="protein sequence ID" value="KAJ0400167.1"/>
    <property type="molecule type" value="Genomic_DNA"/>
</dbReference>
<accession>A0AAD5LIL8</accession>
<evidence type="ECO:0000256" key="1">
    <source>
        <dbReference type="SAM" id="MobiDB-lite"/>
    </source>
</evidence>
<feature type="region of interest" description="Disordered" evidence="1">
    <location>
        <begin position="282"/>
        <end position="382"/>
    </location>
</feature>
<feature type="region of interest" description="Disordered" evidence="1">
    <location>
        <begin position="255"/>
        <end position="274"/>
    </location>
</feature>
<comment type="caution">
    <text evidence="2">The sequence shown here is derived from an EMBL/GenBank/DDBJ whole genome shotgun (WGS) entry which is preliminary data.</text>
</comment>
<feature type="compositionally biased region" description="Acidic residues" evidence="1">
    <location>
        <begin position="296"/>
        <end position="307"/>
    </location>
</feature>
<name>A0AAD5LIL8_PYTIN</name>
<feature type="region of interest" description="Disordered" evidence="1">
    <location>
        <begin position="1"/>
        <end position="41"/>
    </location>
</feature>
<dbReference type="Proteomes" id="UP001209570">
    <property type="component" value="Unassembled WGS sequence"/>
</dbReference>
<evidence type="ECO:0000313" key="3">
    <source>
        <dbReference type="Proteomes" id="UP001209570"/>
    </source>
</evidence>
<feature type="compositionally biased region" description="Acidic residues" evidence="1">
    <location>
        <begin position="326"/>
        <end position="369"/>
    </location>
</feature>
<feature type="compositionally biased region" description="Basic and acidic residues" evidence="1">
    <location>
        <begin position="229"/>
        <end position="241"/>
    </location>
</feature>
<protein>
    <submittedName>
        <fullName evidence="2">Uncharacterized protein</fullName>
    </submittedName>
</protein>
<evidence type="ECO:0000313" key="2">
    <source>
        <dbReference type="EMBL" id="KAJ0400167.1"/>
    </source>
</evidence>
<feature type="region of interest" description="Disordered" evidence="1">
    <location>
        <begin position="229"/>
        <end position="250"/>
    </location>
</feature>
<proteinExistence type="predicted"/>
<dbReference type="AlphaFoldDB" id="A0AAD5LIL8"/>
<feature type="compositionally biased region" description="Acidic residues" evidence="1">
    <location>
        <begin position="262"/>
        <end position="274"/>
    </location>
</feature>